<reference evidence="4" key="1">
    <citation type="journal article" date="2021" name="Genome Biol. Evol.">
        <title>A High-Quality Reference Genome for a Parasitic Bivalve with Doubly Uniparental Inheritance (Bivalvia: Unionida).</title>
        <authorList>
            <person name="Smith C.H."/>
        </authorList>
    </citation>
    <scope>NUCLEOTIDE SEQUENCE</scope>
    <source>
        <strain evidence="4">CHS0354</strain>
    </source>
</reference>
<dbReference type="Proteomes" id="UP001195483">
    <property type="component" value="Unassembled WGS sequence"/>
</dbReference>
<evidence type="ECO:0000256" key="3">
    <source>
        <dbReference type="ARBA" id="ARBA00030733"/>
    </source>
</evidence>
<reference evidence="4" key="2">
    <citation type="journal article" date="2021" name="Genome Biol. Evol.">
        <title>Developing a high-quality reference genome for a parasitic bivalve with doubly uniparental inheritance (Bivalvia: Unionida).</title>
        <authorList>
            <person name="Smith C.H."/>
        </authorList>
    </citation>
    <scope>NUCLEOTIDE SEQUENCE</scope>
    <source>
        <strain evidence="4">CHS0354</strain>
        <tissue evidence="4">Mantle</tissue>
    </source>
</reference>
<evidence type="ECO:0000313" key="4">
    <source>
        <dbReference type="EMBL" id="KAK3577403.1"/>
    </source>
</evidence>
<organism evidence="4 5">
    <name type="scientific">Potamilus streckersoni</name>
    <dbReference type="NCBI Taxonomy" id="2493646"/>
    <lineage>
        <taxon>Eukaryota</taxon>
        <taxon>Metazoa</taxon>
        <taxon>Spiralia</taxon>
        <taxon>Lophotrochozoa</taxon>
        <taxon>Mollusca</taxon>
        <taxon>Bivalvia</taxon>
        <taxon>Autobranchia</taxon>
        <taxon>Heteroconchia</taxon>
        <taxon>Palaeoheterodonta</taxon>
        <taxon>Unionida</taxon>
        <taxon>Unionoidea</taxon>
        <taxon>Unionidae</taxon>
        <taxon>Ambleminae</taxon>
        <taxon>Lampsilini</taxon>
        <taxon>Potamilus</taxon>
    </lineage>
</organism>
<dbReference type="InterPro" id="IPR019171">
    <property type="entry name" value="MIX23"/>
</dbReference>
<dbReference type="AlphaFoldDB" id="A0AAE0RPM5"/>
<evidence type="ECO:0000313" key="5">
    <source>
        <dbReference type="Proteomes" id="UP001195483"/>
    </source>
</evidence>
<comment type="caution">
    <text evidence="4">The sequence shown here is derived from an EMBL/GenBank/DDBJ whole genome shotgun (WGS) entry which is preliminary data.</text>
</comment>
<dbReference type="PANTHER" id="PTHR31905">
    <property type="entry name" value="COILED-COIL DOMAIN-CONTAINING PROTEIN 58"/>
    <property type="match status" value="1"/>
</dbReference>
<accession>A0AAE0RPM5</accession>
<dbReference type="EMBL" id="JAEAOA010001910">
    <property type="protein sequence ID" value="KAK3577403.1"/>
    <property type="molecule type" value="Genomic_DNA"/>
</dbReference>
<keyword evidence="5" id="KW-1185">Reference proteome</keyword>
<proteinExistence type="inferred from homology"/>
<dbReference type="PANTHER" id="PTHR31905:SF2">
    <property type="entry name" value="PROTEIN MIX23"/>
    <property type="match status" value="1"/>
</dbReference>
<dbReference type="GO" id="GO:0005758">
    <property type="term" value="C:mitochondrial intermembrane space"/>
    <property type="evidence" value="ECO:0007669"/>
    <property type="project" value="InterPro"/>
</dbReference>
<sequence length="149" mass="17355">MAASTNGEINLTCEDFLEFQEALKKMRTLDDSIVCALNTTIPTNSFASKVDVKQQCKHLYEKMMNAFQHRESEVKRCVAVVSDNVARLKEERSKDIDDIEVLKKLRKEQTKLRLMQNELGVEEVVRDRTQKVFYERCRTAYKPPNRPIV</sequence>
<comment type="similarity">
    <text evidence="1">Belongs to the MIX23 family.</text>
</comment>
<reference evidence="4" key="3">
    <citation type="submission" date="2023-05" db="EMBL/GenBank/DDBJ databases">
        <authorList>
            <person name="Smith C.H."/>
        </authorList>
    </citation>
    <scope>NUCLEOTIDE SEQUENCE</scope>
    <source>
        <strain evidence="4">CHS0354</strain>
        <tissue evidence="4">Mantle</tissue>
    </source>
</reference>
<gene>
    <name evidence="4" type="ORF">CHS0354_032251</name>
</gene>
<protein>
    <recommendedName>
        <fullName evidence="2">Protein MIX23</fullName>
    </recommendedName>
    <alternativeName>
        <fullName evidence="3">Coiled-coil domain-containing protein 58</fullName>
    </alternativeName>
</protein>
<dbReference type="Pfam" id="PF09774">
    <property type="entry name" value="MIX23"/>
    <property type="match status" value="1"/>
</dbReference>
<evidence type="ECO:0000256" key="1">
    <source>
        <dbReference type="ARBA" id="ARBA00024204"/>
    </source>
</evidence>
<evidence type="ECO:0000256" key="2">
    <source>
        <dbReference type="ARBA" id="ARBA00024228"/>
    </source>
</evidence>
<name>A0AAE0RPM5_9BIVA</name>